<dbReference type="SMART" id="SM00066">
    <property type="entry name" value="GAL4"/>
    <property type="match status" value="1"/>
</dbReference>
<feature type="compositionally biased region" description="Low complexity" evidence="4">
    <location>
        <begin position="840"/>
        <end position="849"/>
    </location>
</feature>
<feature type="domain" description="Zn(2)-C6 fungal-type" evidence="5">
    <location>
        <begin position="38"/>
        <end position="66"/>
    </location>
</feature>
<feature type="compositionally biased region" description="Low complexity" evidence="4">
    <location>
        <begin position="205"/>
        <end position="240"/>
    </location>
</feature>
<dbReference type="InterPro" id="IPR036864">
    <property type="entry name" value="Zn2-C6_fun-type_DNA-bd_sf"/>
</dbReference>
<dbReference type="PANTHER" id="PTHR31001">
    <property type="entry name" value="UNCHARACTERIZED TRANSCRIPTIONAL REGULATORY PROTEIN"/>
    <property type="match status" value="1"/>
</dbReference>
<keyword evidence="3" id="KW-0539">Nucleus</keyword>
<feature type="region of interest" description="Disordered" evidence="4">
    <location>
        <begin position="824"/>
        <end position="859"/>
    </location>
</feature>
<feature type="region of interest" description="Disordered" evidence="4">
    <location>
        <begin position="1"/>
        <end position="28"/>
    </location>
</feature>
<feature type="compositionally biased region" description="Low complexity" evidence="4">
    <location>
        <begin position="19"/>
        <end position="28"/>
    </location>
</feature>
<proteinExistence type="predicted"/>
<feature type="region of interest" description="Disordered" evidence="4">
    <location>
        <begin position="109"/>
        <end position="179"/>
    </location>
</feature>
<reference evidence="6 7" key="1">
    <citation type="submission" date="2024-01" db="EMBL/GenBank/DDBJ databases">
        <authorList>
            <person name="Allen C."/>
            <person name="Tagirdzhanova G."/>
        </authorList>
    </citation>
    <scope>NUCLEOTIDE SEQUENCE [LARGE SCALE GENOMIC DNA]</scope>
</reference>
<dbReference type="Pfam" id="PF00172">
    <property type="entry name" value="Zn_clus"/>
    <property type="match status" value="1"/>
</dbReference>
<evidence type="ECO:0000313" key="6">
    <source>
        <dbReference type="EMBL" id="CAK7232103.1"/>
    </source>
</evidence>
<dbReference type="PROSITE" id="PS50048">
    <property type="entry name" value="ZN2_CY6_FUNGAL_2"/>
    <property type="match status" value="1"/>
</dbReference>
<dbReference type="SUPFAM" id="SSF57701">
    <property type="entry name" value="Zn2/Cys6 DNA-binding domain"/>
    <property type="match status" value="1"/>
</dbReference>
<protein>
    <recommendedName>
        <fullName evidence="5">Zn(2)-C6 fungal-type domain-containing protein</fullName>
    </recommendedName>
</protein>
<name>A0ABP0CJG8_9PEZI</name>
<dbReference type="CDD" id="cd12148">
    <property type="entry name" value="fungal_TF_MHR"/>
    <property type="match status" value="1"/>
</dbReference>
<evidence type="ECO:0000256" key="1">
    <source>
        <dbReference type="ARBA" id="ARBA00004123"/>
    </source>
</evidence>
<dbReference type="SMART" id="SM00906">
    <property type="entry name" value="Fungal_trans"/>
    <property type="match status" value="1"/>
</dbReference>
<dbReference type="EMBL" id="CAWUHB010000062">
    <property type="protein sequence ID" value="CAK7232103.1"/>
    <property type="molecule type" value="Genomic_DNA"/>
</dbReference>
<dbReference type="InterPro" id="IPR050613">
    <property type="entry name" value="Sec_Metabolite_Reg"/>
</dbReference>
<dbReference type="PANTHER" id="PTHR31001:SF45">
    <property type="entry name" value="ZN(II)2CYS6 TRANSCRIPTION FACTOR (EUROFUNG)"/>
    <property type="match status" value="1"/>
</dbReference>
<feature type="region of interest" description="Disordered" evidence="4">
    <location>
        <begin position="620"/>
        <end position="640"/>
    </location>
</feature>
<evidence type="ECO:0000259" key="5">
    <source>
        <dbReference type="PROSITE" id="PS50048"/>
    </source>
</evidence>
<gene>
    <name evidence="6" type="ORF">SCUCBS95973_008149</name>
</gene>
<organism evidence="6 7">
    <name type="scientific">Sporothrix curviconia</name>
    <dbReference type="NCBI Taxonomy" id="1260050"/>
    <lineage>
        <taxon>Eukaryota</taxon>
        <taxon>Fungi</taxon>
        <taxon>Dikarya</taxon>
        <taxon>Ascomycota</taxon>
        <taxon>Pezizomycotina</taxon>
        <taxon>Sordariomycetes</taxon>
        <taxon>Sordariomycetidae</taxon>
        <taxon>Ophiostomatales</taxon>
        <taxon>Ophiostomataceae</taxon>
        <taxon>Sporothrix</taxon>
    </lineage>
</organism>
<evidence type="ECO:0000256" key="2">
    <source>
        <dbReference type="ARBA" id="ARBA00022723"/>
    </source>
</evidence>
<sequence length="891" mass="96791">MAPALPEASAVAPSKAPRASSATPSLSAATTGEPRVLACVMCQQRKVKCNRKFPCNNCIRLGVNCVPATLNPRRRRRRFPERELLDRVRHYETLLRQNKVRFESLFETIDPETGGRSSSQPHEEQEASHDAASSLAALRQSGRGGGGGDEAMVDADGDVDPDTLCQPSSSSVPYSSSTADRGYEAKNFWKAIRNGFHGRGEPATGVGSSSSGQHGHSNPSDGGAAAASASVASPASTSDAESQGPHPSAVVREMWARQLSRTGSLFFRGPQQLKILSQVTALHPGPAQIFRLWQIYLDNVDPLLKITHTPSLQSRIIEAAARPSLAGIDPTLEALMFSIYCVAIHSMTSSDCQATFGSTKQDLLGTYQPACEQALLNSGFLRTSERDCLAAFFLYLISLGHGIDHRTLYAMLGVAMRLAHAMQINVEFNTHVAEKIAPLEAEMRRRLWWAIALFDARISELANHSPTMLDPTWDCYLPLNVNDLDFRPELKEPPRISGGRGSALSEALFAVVRAELANSMRHMDYYLALSNPALKPMARDREFVATAASARATSPNGRPRRREYAEINALEDMIHEKYLQYCDPANGLHFMTTWVARGFVAKCRLIKYFSKFSQYAVNQPPQTSSSSASTPTSTGHSSDAALPSLRDIALDDALTVIEADTNIMTSHLTRGYRWLVHLYFPLPAYIYITQELARRISGERAKYAWAAMNSNCEARFALSDSENRYMFKMFANTILQAWDACEARMRSEGEPEPVEVPEMVQRIRNQLAAAANDDADDDADGLVPKNTLAQTLGSSNSATIDGTTVSGGSEVLGGFSMTLSMDMAQPSLFSGGPPPPSGSGPPSAFGSATPPVPPLFPSPNLGGGMGFGMANLGNWPPMPTPWSWGPRPSWG</sequence>
<feature type="compositionally biased region" description="Low complexity" evidence="4">
    <location>
        <begin position="167"/>
        <end position="177"/>
    </location>
</feature>
<comment type="caution">
    <text evidence="6">The sequence shown here is derived from an EMBL/GenBank/DDBJ whole genome shotgun (WGS) entry which is preliminary data.</text>
</comment>
<accession>A0ABP0CJG8</accession>
<evidence type="ECO:0000256" key="3">
    <source>
        <dbReference type="ARBA" id="ARBA00023242"/>
    </source>
</evidence>
<evidence type="ECO:0000313" key="7">
    <source>
        <dbReference type="Proteomes" id="UP001642405"/>
    </source>
</evidence>
<comment type="subcellular location">
    <subcellularLocation>
        <location evidence="1">Nucleus</location>
    </subcellularLocation>
</comment>
<keyword evidence="2" id="KW-0479">Metal-binding</keyword>
<dbReference type="Pfam" id="PF04082">
    <property type="entry name" value="Fungal_trans"/>
    <property type="match status" value="1"/>
</dbReference>
<dbReference type="InterPro" id="IPR007219">
    <property type="entry name" value="XnlR_reg_dom"/>
</dbReference>
<feature type="region of interest" description="Disordered" evidence="4">
    <location>
        <begin position="199"/>
        <end position="247"/>
    </location>
</feature>
<keyword evidence="7" id="KW-1185">Reference proteome</keyword>
<feature type="compositionally biased region" description="Acidic residues" evidence="4">
    <location>
        <begin position="151"/>
        <end position="161"/>
    </location>
</feature>
<feature type="compositionally biased region" description="Low complexity" evidence="4">
    <location>
        <begin position="623"/>
        <end position="638"/>
    </location>
</feature>
<dbReference type="Proteomes" id="UP001642405">
    <property type="component" value="Unassembled WGS sequence"/>
</dbReference>
<dbReference type="CDD" id="cd00067">
    <property type="entry name" value="GAL4"/>
    <property type="match status" value="1"/>
</dbReference>
<dbReference type="Gene3D" id="4.10.240.10">
    <property type="entry name" value="Zn(2)-C6 fungal-type DNA-binding domain"/>
    <property type="match status" value="1"/>
</dbReference>
<evidence type="ECO:0000256" key="4">
    <source>
        <dbReference type="SAM" id="MobiDB-lite"/>
    </source>
</evidence>
<dbReference type="InterPro" id="IPR001138">
    <property type="entry name" value="Zn2Cys6_DnaBD"/>
</dbReference>